<evidence type="ECO:0008006" key="4">
    <source>
        <dbReference type="Google" id="ProtNLM"/>
    </source>
</evidence>
<protein>
    <recommendedName>
        <fullName evidence="4">Peptidase inhibitor family I36</fullName>
    </recommendedName>
</protein>
<accession>A0ABU0NJW3</accession>
<evidence type="ECO:0000256" key="1">
    <source>
        <dbReference type="SAM" id="SignalP"/>
    </source>
</evidence>
<evidence type="ECO:0000313" key="3">
    <source>
        <dbReference type="Proteomes" id="UP001230654"/>
    </source>
</evidence>
<dbReference type="RefSeq" id="WP_307161415.1">
    <property type="nucleotide sequence ID" value="NZ_JAUSWV010000002.1"/>
</dbReference>
<comment type="caution">
    <text evidence="2">The sequence shown here is derived from an EMBL/GenBank/DDBJ whole genome shotgun (WGS) entry which is preliminary data.</text>
</comment>
<dbReference type="Proteomes" id="UP001230654">
    <property type="component" value="Unassembled WGS sequence"/>
</dbReference>
<feature type="chain" id="PRO_5045804631" description="Peptidase inhibitor family I36" evidence="1">
    <location>
        <begin position="27"/>
        <end position="190"/>
    </location>
</feature>
<organism evidence="2 3">
    <name type="scientific">Streptomyces rishiriensis</name>
    <dbReference type="NCBI Taxonomy" id="68264"/>
    <lineage>
        <taxon>Bacteria</taxon>
        <taxon>Bacillati</taxon>
        <taxon>Actinomycetota</taxon>
        <taxon>Actinomycetes</taxon>
        <taxon>Kitasatosporales</taxon>
        <taxon>Streptomycetaceae</taxon>
        <taxon>Streptomyces</taxon>
    </lineage>
</organism>
<dbReference type="Gene3D" id="2.60.20.10">
    <property type="entry name" value="Crystallins"/>
    <property type="match status" value="1"/>
</dbReference>
<keyword evidence="3" id="KW-1185">Reference proteome</keyword>
<evidence type="ECO:0000313" key="2">
    <source>
        <dbReference type="EMBL" id="MDQ0578845.1"/>
    </source>
</evidence>
<gene>
    <name evidence="2" type="ORF">QF030_001023</name>
</gene>
<sequence>MKKVSSVLLATALAATGVLLAGPASAAVTADSTAGGAVAAYGQQKINLKQDGWGAAQSCVVYSKSSVRCFKTHAEADKALGYSRASDPLMIGRTEAQIQATPACASGWLCLYQDINGGGRRLIFSDYYWHNLNEYGFSDQASSWRNNQGSSQWGWLARDEGGNGGQISISPNTYSSNLGVYNDWASSVAA</sequence>
<feature type="signal peptide" evidence="1">
    <location>
        <begin position="1"/>
        <end position="26"/>
    </location>
</feature>
<reference evidence="2 3" key="1">
    <citation type="submission" date="2023-07" db="EMBL/GenBank/DDBJ databases">
        <title>Comparative genomics of wheat-associated soil bacteria to identify genetic determinants of phenazine resistance.</title>
        <authorList>
            <person name="Mouncey N."/>
        </authorList>
    </citation>
    <scope>NUCLEOTIDE SEQUENCE [LARGE SCALE GENOMIC DNA]</scope>
    <source>
        <strain evidence="2 3">B2I6</strain>
    </source>
</reference>
<dbReference type="EMBL" id="JAUSWV010000002">
    <property type="protein sequence ID" value="MDQ0578845.1"/>
    <property type="molecule type" value="Genomic_DNA"/>
</dbReference>
<keyword evidence="1" id="KW-0732">Signal</keyword>
<name>A0ABU0NJW3_STRRH</name>
<proteinExistence type="predicted"/>
<dbReference type="Pfam" id="PF03995">
    <property type="entry name" value="Inhibitor_I36"/>
    <property type="match status" value="1"/>
</dbReference>